<dbReference type="EMBL" id="KZ825346">
    <property type="protein sequence ID" value="RAH45252.1"/>
    <property type="molecule type" value="Genomic_DNA"/>
</dbReference>
<evidence type="ECO:0000313" key="1">
    <source>
        <dbReference type="EMBL" id="RAH45252.1"/>
    </source>
</evidence>
<name>A0ACD1G7J7_9EURO</name>
<accession>A0ACD1G7J7</accession>
<evidence type="ECO:0000313" key="2">
    <source>
        <dbReference type="Proteomes" id="UP000249057"/>
    </source>
</evidence>
<reference evidence="1" key="1">
    <citation type="submission" date="2018-02" db="EMBL/GenBank/DDBJ databases">
        <title>The genomes of Aspergillus section Nigri reveals drivers in fungal speciation.</title>
        <authorList>
            <consortium name="DOE Joint Genome Institute"/>
            <person name="Vesth T.C."/>
            <person name="Nybo J."/>
            <person name="Theobald S."/>
            <person name="Brandl J."/>
            <person name="Frisvad J.C."/>
            <person name="Nielsen K.F."/>
            <person name="Lyhne E.K."/>
            <person name="Kogle M.E."/>
            <person name="Kuo A."/>
            <person name="Riley R."/>
            <person name="Clum A."/>
            <person name="Nolan M."/>
            <person name="Lipzen A."/>
            <person name="Salamov A."/>
            <person name="Henrissat B."/>
            <person name="Wiebenga A."/>
            <person name="De vries R.P."/>
            <person name="Grigoriev I.V."/>
            <person name="Mortensen U.H."/>
            <person name="Andersen M.R."/>
            <person name="Baker S.E."/>
        </authorList>
    </citation>
    <scope>NUCLEOTIDE SEQUENCE</scope>
    <source>
        <strain evidence="1">CBS 621.78</strain>
    </source>
</reference>
<keyword evidence="2" id="KW-1185">Reference proteome</keyword>
<protein>
    <submittedName>
        <fullName evidence="1">Uncharacterized protein</fullName>
    </submittedName>
</protein>
<proteinExistence type="predicted"/>
<sequence length="244" mass="28750">MATSEFPTFPRLPAEIRLMIWEAALPDPIGKPLFFWRRTTWRRESDPECLIDADDDLMHPDDMGHFRIAIPLLQVNQEAKRVAEDWIRDDTVFCFDDQFTDFMEEVDALYYVMLPQQMLENHLDWVQQIFLRGLQAWCWDFFIVVGAPAELQQMVPGPPDQVDWQVEQKWELQVLEDLPWAFWIDGGGWRVGEGSSRGETAYERAKELLVEITKNPFPLSDLEAWITWGLMKDFHIRFVSAVRK</sequence>
<dbReference type="Proteomes" id="UP000249057">
    <property type="component" value="Unassembled WGS sequence"/>
</dbReference>
<organism evidence="1 2">
    <name type="scientific">Aspergillus brunneoviolaceus CBS 621.78</name>
    <dbReference type="NCBI Taxonomy" id="1450534"/>
    <lineage>
        <taxon>Eukaryota</taxon>
        <taxon>Fungi</taxon>
        <taxon>Dikarya</taxon>
        <taxon>Ascomycota</taxon>
        <taxon>Pezizomycotina</taxon>
        <taxon>Eurotiomycetes</taxon>
        <taxon>Eurotiomycetidae</taxon>
        <taxon>Eurotiales</taxon>
        <taxon>Aspergillaceae</taxon>
        <taxon>Aspergillus</taxon>
        <taxon>Aspergillus subgen. Circumdati</taxon>
    </lineage>
</organism>
<gene>
    <name evidence="1" type="ORF">BO95DRAFT_464065</name>
</gene>